<keyword evidence="13" id="KW-1185">Reference proteome</keyword>
<feature type="transmembrane region" description="Helical" evidence="11">
    <location>
        <begin position="331"/>
        <end position="348"/>
    </location>
</feature>
<name>A0A835RIC6_VANPL</name>
<feature type="transmembrane region" description="Helical" evidence="11">
    <location>
        <begin position="305"/>
        <end position="325"/>
    </location>
</feature>
<proteinExistence type="inferred from homology"/>
<dbReference type="PANTHER" id="PTHR31269:SF23">
    <property type="entry name" value="OS07G0181100 PROTEIN"/>
    <property type="match status" value="1"/>
</dbReference>
<keyword evidence="5" id="KW-1003">Cell membrane</keyword>
<evidence type="ECO:0000256" key="7">
    <source>
        <dbReference type="ARBA" id="ARBA00022989"/>
    </source>
</evidence>
<keyword evidence="6 11" id="KW-0812">Transmembrane</keyword>
<evidence type="ECO:0000256" key="9">
    <source>
        <dbReference type="ARBA" id="ARBA00023136"/>
    </source>
</evidence>
<evidence type="ECO:0000313" key="13">
    <source>
        <dbReference type="Proteomes" id="UP000636800"/>
    </source>
</evidence>
<evidence type="ECO:0000256" key="5">
    <source>
        <dbReference type="ARBA" id="ARBA00022475"/>
    </source>
</evidence>
<dbReference type="CDD" id="cd09323">
    <property type="entry name" value="TDT_SLAC1_like"/>
    <property type="match status" value="1"/>
</dbReference>
<feature type="transmembrane region" description="Helical" evidence="11">
    <location>
        <begin position="392"/>
        <end position="410"/>
    </location>
</feature>
<dbReference type="Proteomes" id="UP000636800">
    <property type="component" value="Chromosome 2"/>
</dbReference>
<feature type="transmembrane region" description="Helical" evidence="11">
    <location>
        <begin position="479"/>
        <end position="500"/>
    </location>
</feature>
<reference evidence="12 13" key="1">
    <citation type="journal article" date="2020" name="Nat. Food">
        <title>A phased Vanilla planifolia genome enables genetic improvement of flavour and production.</title>
        <authorList>
            <person name="Hasing T."/>
            <person name="Tang H."/>
            <person name="Brym M."/>
            <person name="Khazi F."/>
            <person name="Huang T."/>
            <person name="Chambers A.H."/>
        </authorList>
    </citation>
    <scope>NUCLEOTIDE SEQUENCE [LARGE SCALE GENOMIC DNA]</scope>
    <source>
        <tissue evidence="12">Leaf</tissue>
    </source>
</reference>
<comment type="subcellular location">
    <subcellularLocation>
        <location evidence="2">Cell membrane</location>
    </subcellularLocation>
    <subcellularLocation>
        <location evidence="1">Endomembrane system</location>
        <topology evidence="1">Multi-pass membrane protein</topology>
    </subcellularLocation>
</comment>
<dbReference type="GO" id="GO:0005886">
    <property type="term" value="C:plasma membrane"/>
    <property type="evidence" value="ECO:0007669"/>
    <property type="project" value="UniProtKB-SubCell"/>
</dbReference>
<feature type="compositionally biased region" description="Polar residues" evidence="10">
    <location>
        <begin position="1"/>
        <end position="21"/>
    </location>
</feature>
<keyword evidence="7 11" id="KW-1133">Transmembrane helix</keyword>
<dbReference type="InterPro" id="IPR038665">
    <property type="entry name" value="Voltage-dep_anion_channel_sf"/>
</dbReference>
<dbReference type="OrthoDB" id="434619at2759"/>
<keyword evidence="9 11" id="KW-0472">Membrane</keyword>
<dbReference type="Pfam" id="PF03595">
    <property type="entry name" value="SLAC1"/>
    <property type="match status" value="1"/>
</dbReference>
<evidence type="ECO:0000256" key="1">
    <source>
        <dbReference type="ARBA" id="ARBA00004127"/>
    </source>
</evidence>
<feature type="transmembrane region" description="Helical" evidence="11">
    <location>
        <begin position="453"/>
        <end position="472"/>
    </location>
</feature>
<evidence type="ECO:0000256" key="11">
    <source>
        <dbReference type="SAM" id="Phobius"/>
    </source>
</evidence>
<dbReference type="GO" id="GO:0012505">
    <property type="term" value="C:endomembrane system"/>
    <property type="evidence" value="ECO:0007669"/>
    <property type="project" value="UniProtKB-SubCell"/>
</dbReference>
<organism evidence="12 13">
    <name type="scientific">Vanilla planifolia</name>
    <name type="common">Vanilla</name>
    <dbReference type="NCBI Taxonomy" id="51239"/>
    <lineage>
        <taxon>Eukaryota</taxon>
        <taxon>Viridiplantae</taxon>
        <taxon>Streptophyta</taxon>
        <taxon>Embryophyta</taxon>
        <taxon>Tracheophyta</taxon>
        <taxon>Spermatophyta</taxon>
        <taxon>Magnoliopsida</taxon>
        <taxon>Liliopsida</taxon>
        <taxon>Asparagales</taxon>
        <taxon>Orchidaceae</taxon>
        <taxon>Vanilloideae</taxon>
        <taxon>Vanilleae</taxon>
        <taxon>Vanilla</taxon>
    </lineage>
</organism>
<dbReference type="InterPro" id="IPR030183">
    <property type="entry name" value="SLAC/SLAH"/>
</dbReference>
<dbReference type="EMBL" id="JADCNL010000002">
    <property type="protein sequence ID" value="KAG0491854.1"/>
    <property type="molecule type" value="Genomic_DNA"/>
</dbReference>
<gene>
    <name evidence="12" type="ORF">HPP92_005252</name>
</gene>
<comment type="caution">
    <text evidence="12">The sequence shown here is derived from an EMBL/GenBank/DDBJ whole genome shotgun (WGS) entry which is preliminary data.</text>
</comment>
<dbReference type="Gene3D" id="1.50.10.150">
    <property type="entry name" value="Voltage-dependent anion channel"/>
    <property type="match status" value="1"/>
</dbReference>
<dbReference type="GO" id="GO:0008308">
    <property type="term" value="F:voltage-gated monoatomic anion channel activity"/>
    <property type="evidence" value="ECO:0007669"/>
    <property type="project" value="InterPro"/>
</dbReference>
<feature type="transmembrane region" description="Helical" evidence="11">
    <location>
        <begin position="265"/>
        <end position="284"/>
    </location>
</feature>
<accession>A0A835RIC6</accession>
<evidence type="ECO:0000256" key="6">
    <source>
        <dbReference type="ARBA" id="ARBA00022692"/>
    </source>
</evidence>
<comment type="similarity">
    <text evidence="3">Belongs to the SLAC1 S-type anion channel family.</text>
</comment>
<evidence type="ECO:0000313" key="12">
    <source>
        <dbReference type="EMBL" id="KAG0491854.1"/>
    </source>
</evidence>
<keyword evidence="8" id="KW-0406">Ion transport</keyword>
<evidence type="ECO:0000256" key="8">
    <source>
        <dbReference type="ARBA" id="ARBA00023065"/>
    </source>
</evidence>
<evidence type="ECO:0000256" key="10">
    <source>
        <dbReference type="SAM" id="MobiDB-lite"/>
    </source>
</evidence>
<dbReference type="InterPro" id="IPR004695">
    <property type="entry name" value="SLAC1/Mae1/Ssu1/TehA"/>
</dbReference>
<feature type="transmembrane region" description="Helical" evidence="11">
    <location>
        <begin position="422"/>
        <end position="441"/>
    </location>
</feature>
<feature type="transmembrane region" description="Helical" evidence="11">
    <location>
        <begin position="223"/>
        <end position="245"/>
    </location>
</feature>
<dbReference type="GO" id="GO:0006873">
    <property type="term" value="P:intracellular monoatomic ion homeostasis"/>
    <property type="evidence" value="ECO:0007669"/>
    <property type="project" value="InterPro"/>
</dbReference>
<evidence type="ECO:0000256" key="3">
    <source>
        <dbReference type="ARBA" id="ARBA00007808"/>
    </source>
</evidence>
<dbReference type="PANTHER" id="PTHR31269">
    <property type="entry name" value="S-TYPE ANION CHANNEL SLAH3"/>
    <property type="match status" value="1"/>
</dbReference>
<protein>
    <submittedName>
        <fullName evidence="12">Uncharacterized protein</fullName>
    </submittedName>
</protein>
<evidence type="ECO:0000256" key="4">
    <source>
        <dbReference type="ARBA" id="ARBA00022448"/>
    </source>
</evidence>
<sequence length="580" mass="64766">MMESSAAENPPSTKSTPLQELSSSENSSSTHPEDATVCKVVPQLKQNVARSASINILREHSSTQPPRSIDQPCLVPIGLEASFSVPMEEETKSEMSKHAVMIVDSNGQPKLPQSYISPLKHVRRCTQRLLHSFSSVQKFARVPKHKPLRDDSYDFFKTISGKVDPECSNQVGKLQETGEKRQQLDTETVSAVDRYLDALEGPELDTLRESEELVLPEDRTWPFLLRFPISSFGMCLGVGSQAMLWKSLAASSSLEFLNVNQYVNLFLWCAAVALTILIASIYALKILFYFEAVRREFYHPVRVNFFFAPWIACLFLAIGLPPQIATNIPQVLWFVLMAPILCLEIKIYGQWMSGGERRLSKVANPSNHLAVVGNFVGALLGAKMGLKEGPMFFFAVGVAHYTVLFVTLYQRLPTNETLPMDLHPVFFLFIAAPSVACTSWAEISGKFGLASRIPYFISMFLYTSLAVRVNFFRGFRFSLAWWAYSFPTAGAAMATIRYTVEVDNLFTKTLATILSIISTFTVLALLICTILNAFVFGNLFPNDIAIAIADRKSKSKKKRARLIRIDVEACETHVQSQTSS</sequence>
<feature type="region of interest" description="Disordered" evidence="10">
    <location>
        <begin position="1"/>
        <end position="36"/>
    </location>
</feature>
<dbReference type="AlphaFoldDB" id="A0A835RIC6"/>
<feature type="transmembrane region" description="Helical" evidence="11">
    <location>
        <begin position="512"/>
        <end position="536"/>
    </location>
</feature>
<keyword evidence="4" id="KW-0813">Transport</keyword>
<feature type="transmembrane region" description="Helical" evidence="11">
    <location>
        <begin position="369"/>
        <end position="386"/>
    </location>
</feature>
<evidence type="ECO:0000256" key="2">
    <source>
        <dbReference type="ARBA" id="ARBA00004236"/>
    </source>
</evidence>